<evidence type="ECO:0000259" key="2">
    <source>
        <dbReference type="Pfam" id="PF01757"/>
    </source>
</evidence>
<dbReference type="Pfam" id="PF19040">
    <property type="entry name" value="SGNH"/>
    <property type="match status" value="1"/>
</dbReference>
<dbReference type="GO" id="GO:0016747">
    <property type="term" value="F:acyltransferase activity, transferring groups other than amino-acyl groups"/>
    <property type="evidence" value="ECO:0007669"/>
    <property type="project" value="InterPro"/>
</dbReference>
<evidence type="ECO:0000256" key="1">
    <source>
        <dbReference type="SAM" id="Phobius"/>
    </source>
</evidence>
<feature type="transmembrane region" description="Helical" evidence="1">
    <location>
        <begin position="300"/>
        <end position="321"/>
    </location>
</feature>
<dbReference type="InterPro" id="IPR002656">
    <property type="entry name" value="Acyl_transf_3_dom"/>
</dbReference>
<dbReference type="Proteomes" id="UP000237003">
    <property type="component" value="Unassembled WGS sequence"/>
</dbReference>
<dbReference type="RefSeq" id="WP_103779238.1">
    <property type="nucleotide sequence ID" value="NZ_PQLX01000001.1"/>
</dbReference>
<dbReference type="GO" id="GO:0009103">
    <property type="term" value="P:lipopolysaccharide biosynthetic process"/>
    <property type="evidence" value="ECO:0007669"/>
    <property type="project" value="TreeGrafter"/>
</dbReference>
<feature type="transmembrane region" description="Helical" evidence="1">
    <location>
        <begin position="218"/>
        <end position="236"/>
    </location>
</feature>
<feature type="domain" description="Acyltransferase 3" evidence="2">
    <location>
        <begin position="6"/>
        <end position="316"/>
    </location>
</feature>
<dbReference type="Pfam" id="PF01757">
    <property type="entry name" value="Acyl_transf_3"/>
    <property type="match status" value="1"/>
</dbReference>
<dbReference type="GO" id="GO:0016020">
    <property type="term" value="C:membrane"/>
    <property type="evidence" value="ECO:0007669"/>
    <property type="project" value="TreeGrafter"/>
</dbReference>
<evidence type="ECO:0000313" key="5">
    <source>
        <dbReference type="Proteomes" id="UP000237003"/>
    </source>
</evidence>
<gene>
    <name evidence="4" type="ORF">C3430_00880</name>
</gene>
<feature type="transmembrane region" description="Helical" evidence="1">
    <location>
        <begin position="188"/>
        <end position="209"/>
    </location>
</feature>
<evidence type="ECO:0000259" key="3">
    <source>
        <dbReference type="Pfam" id="PF19040"/>
    </source>
</evidence>
<dbReference type="InterPro" id="IPR043968">
    <property type="entry name" value="SGNH"/>
</dbReference>
<feature type="transmembrane region" description="Helical" evidence="1">
    <location>
        <begin position="72"/>
        <end position="91"/>
    </location>
</feature>
<keyword evidence="1" id="KW-0812">Transmembrane</keyword>
<protein>
    <recommendedName>
        <fullName evidence="6">Acyltransferase</fullName>
    </recommendedName>
</protein>
<dbReference type="PANTHER" id="PTHR23028">
    <property type="entry name" value="ACETYLTRANSFERASE"/>
    <property type="match status" value="1"/>
</dbReference>
<feature type="transmembrane region" description="Helical" evidence="1">
    <location>
        <begin position="31"/>
        <end position="51"/>
    </location>
</feature>
<dbReference type="PANTHER" id="PTHR23028:SF53">
    <property type="entry name" value="ACYL_TRANSF_3 DOMAIN-CONTAINING PROTEIN"/>
    <property type="match status" value="1"/>
</dbReference>
<keyword evidence="1" id="KW-0472">Membrane</keyword>
<accession>A0A2S4S1D5</accession>
<sequence>MNFRTDINGLRAIAVIAVVLYHFGIPGFDGGFSGVDVFFVISGYLMTGIIFSRLDDSKFSVIGFYMDRARRIIPALYFTCFCLLVIGYFLLLPSDYQLLSEHVKSSSLFYSNIQYFYDVNYFDTSSKEKWLLHTWSLSVEWQFYLIYPVFAFVLYKSVGRSLASYSVLIVALLSFAVSIYYANTNSSAGFYLLTSRAWEMSVGGLVYLFPASLLTGKYAKMAGVTIIIAATFLLNSDMAWPSYWALVPVLGCAIVISAGDIKNILLDNKVMQWLGKVSYSLYLTHWPVFVLFNYLGFSGWLASFFGVALSIALSCISFYLVENPSRKILNKYRGKLARELTIVLAAFLSVYLAAFSVTASAGYPGRYPFALISAEELAKERARYWTDGDQINPVPKTGDKKIVIIGNSHGIDLTYALTENGFKGDISYLRTTNHCSNFGYTPNEQKYQKFCSDVLISTLKFDGLKDADVVMLHDDWQVNDMGGLRSVINEIKTRTNARVIVFGPKMMFNNAPMFIAKKAMENKKTTFEMVNGYASTFYINSRWATNTDAKATVSKIPNAEYVDMLSVQCGKSKICNIVSPATGKYLYFDSGHLTKVGATELGIELKKYYPEIFN</sequence>
<feature type="transmembrane region" description="Helical" evidence="1">
    <location>
        <begin position="242"/>
        <end position="261"/>
    </location>
</feature>
<dbReference type="OrthoDB" id="9767863at2"/>
<dbReference type="AlphaFoldDB" id="A0A2S4S1D5"/>
<name>A0A2S4S1D5_CITAM</name>
<evidence type="ECO:0000313" key="4">
    <source>
        <dbReference type="EMBL" id="POU67688.1"/>
    </source>
</evidence>
<feature type="domain" description="SGNH" evidence="3">
    <location>
        <begin position="396"/>
        <end position="602"/>
    </location>
</feature>
<dbReference type="EMBL" id="PQLX01000001">
    <property type="protein sequence ID" value="POU67688.1"/>
    <property type="molecule type" value="Genomic_DNA"/>
</dbReference>
<proteinExistence type="predicted"/>
<dbReference type="InterPro" id="IPR050879">
    <property type="entry name" value="Acyltransferase_3"/>
</dbReference>
<comment type="caution">
    <text evidence="4">The sequence shown here is derived from an EMBL/GenBank/DDBJ whole genome shotgun (WGS) entry which is preliminary data.</text>
</comment>
<feature type="transmembrane region" description="Helical" evidence="1">
    <location>
        <begin position="273"/>
        <end position="294"/>
    </location>
</feature>
<keyword evidence="1" id="KW-1133">Transmembrane helix</keyword>
<reference evidence="4 5" key="1">
    <citation type="submission" date="2018-01" db="EMBL/GenBank/DDBJ databases">
        <title>Complete genome sequences of 14 Citrobacter spp. isolated from plant in Canada.</title>
        <authorList>
            <person name="Bhandare S.G."/>
            <person name="Colavecchio A."/>
            <person name="Jeukens J."/>
            <person name="Emond-Rheault J.-G."/>
            <person name="Freschi L."/>
            <person name="Hamel J."/>
            <person name="Kukavica-Ibrulj I."/>
            <person name="Levesque R."/>
            <person name="Goodridge L."/>
        </authorList>
    </citation>
    <scope>NUCLEOTIDE SEQUENCE [LARGE SCALE GENOMIC DNA]</scope>
    <source>
        <strain evidence="4 5">S1285</strain>
    </source>
</reference>
<feature type="transmembrane region" description="Helical" evidence="1">
    <location>
        <begin position="135"/>
        <end position="155"/>
    </location>
</feature>
<organism evidence="4 5">
    <name type="scientific">Citrobacter amalonaticus</name>
    <dbReference type="NCBI Taxonomy" id="35703"/>
    <lineage>
        <taxon>Bacteria</taxon>
        <taxon>Pseudomonadati</taxon>
        <taxon>Pseudomonadota</taxon>
        <taxon>Gammaproteobacteria</taxon>
        <taxon>Enterobacterales</taxon>
        <taxon>Enterobacteriaceae</taxon>
        <taxon>Citrobacter</taxon>
    </lineage>
</organism>
<evidence type="ECO:0008006" key="6">
    <source>
        <dbReference type="Google" id="ProtNLM"/>
    </source>
</evidence>
<feature type="transmembrane region" description="Helical" evidence="1">
    <location>
        <begin position="162"/>
        <end position="182"/>
    </location>
</feature>
<feature type="transmembrane region" description="Helical" evidence="1">
    <location>
        <begin position="7"/>
        <end position="25"/>
    </location>
</feature>
<feature type="transmembrane region" description="Helical" evidence="1">
    <location>
        <begin position="342"/>
        <end position="363"/>
    </location>
</feature>